<sequence length="78" mass="8823">MPLLCAPDGRRLSKREHDLDLGVLRQTLTAGQLLGKLAFLTGLLDRPEAASAAELTREFDWTHVFTKNIFVNSVFFHR</sequence>
<proteinExistence type="predicted"/>
<keyword evidence="1" id="KW-0436">Ligase</keyword>
<protein>
    <submittedName>
        <fullName evidence="1">Glutamyl/glutaminyl-tRNA synthetase, class Ic, catalytic domain protein</fullName>
    </submittedName>
</protein>
<accession>K1U5I4</accession>
<evidence type="ECO:0000313" key="1">
    <source>
        <dbReference type="EMBL" id="EKC66721.1"/>
    </source>
</evidence>
<dbReference type="EMBL" id="AJWY01006488">
    <property type="protein sequence ID" value="EKC66721.1"/>
    <property type="molecule type" value="Genomic_DNA"/>
</dbReference>
<gene>
    <name evidence="1" type="ORF">LEA_09674</name>
</gene>
<keyword evidence="1" id="KW-0030">Aminoacyl-tRNA synthetase</keyword>
<organism evidence="1">
    <name type="scientific">human gut metagenome</name>
    <dbReference type="NCBI Taxonomy" id="408170"/>
    <lineage>
        <taxon>unclassified sequences</taxon>
        <taxon>metagenomes</taxon>
        <taxon>organismal metagenomes</taxon>
    </lineage>
</organism>
<reference evidence="1" key="1">
    <citation type="journal article" date="2013" name="Environ. Microbiol.">
        <title>Microbiota from the distal guts of lean and obese adolescents exhibit partial functional redundancy besides clear differences in community structure.</title>
        <authorList>
            <person name="Ferrer M."/>
            <person name="Ruiz A."/>
            <person name="Lanza F."/>
            <person name="Haange S.B."/>
            <person name="Oberbach A."/>
            <person name="Till H."/>
            <person name="Bargiela R."/>
            <person name="Campoy C."/>
            <person name="Segura M.T."/>
            <person name="Richter M."/>
            <person name="von Bergen M."/>
            <person name="Seifert J."/>
            <person name="Suarez A."/>
        </authorList>
    </citation>
    <scope>NUCLEOTIDE SEQUENCE</scope>
</reference>
<name>K1U5I4_9ZZZZ</name>
<dbReference type="GO" id="GO:0004812">
    <property type="term" value="F:aminoacyl-tRNA ligase activity"/>
    <property type="evidence" value="ECO:0007669"/>
    <property type="project" value="UniProtKB-KW"/>
</dbReference>
<comment type="caution">
    <text evidence="1">The sequence shown here is derived from an EMBL/GenBank/DDBJ whole genome shotgun (WGS) entry which is preliminary data.</text>
</comment>
<dbReference type="AlphaFoldDB" id="K1U5I4"/>